<evidence type="ECO:0000256" key="1">
    <source>
        <dbReference type="SAM" id="MobiDB-lite"/>
    </source>
</evidence>
<feature type="region of interest" description="Disordered" evidence="1">
    <location>
        <begin position="26"/>
        <end position="52"/>
    </location>
</feature>
<organism evidence="2 3">
    <name type="scientific">Pilimelia anulata</name>
    <dbReference type="NCBI Taxonomy" id="53371"/>
    <lineage>
        <taxon>Bacteria</taxon>
        <taxon>Bacillati</taxon>
        <taxon>Actinomycetota</taxon>
        <taxon>Actinomycetes</taxon>
        <taxon>Micromonosporales</taxon>
        <taxon>Micromonosporaceae</taxon>
        <taxon>Pilimelia</taxon>
    </lineage>
</organism>
<comment type="caution">
    <text evidence="2">The sequence shown here is derived from an EMBL/GenBank/DDBJ whole genome shotgun (WGS) entry which is preliminary data.</text>
</comment>
<dbReference type="InterPro" id="IPR023606">
    <property type="entry name" value="CoA-Trfase_III_dom_1_sf"/>
</dbReference>
<keyword evidence="3" id="KW-1185">Reference proteome</keyword>
<feature type="region of interest" description="Disordered" evidence="1">
    <location>
        <begin position="293"/>
        <end position="314"/>
    </location>
</feature>
<feature type="compositionally biased region" description="Gly residues" evidence="1">
    <location>
        <begin position="30"/>
        <end position="40"/>
    </location>
</feature>
<reference evidence="2" key="1">
    <citation type="journal article" date="2014" name="Int. J. Syst. Evol. Microbiol.">
        <title>Complete genome sequence of Corynebacterium casei LMG S-19264T (=DSM 44701T), isolated from a smear-ripened cheese.</title>
        <authorList>
            <consortium name="US DOE Joint Genome Institute (JGI-PGF)"/>
            <person name="Walter F."/>
            <person name="Albersmeier A."/>
            <person name="Kalinowski J."/>
            <person name="Ruckert C."/>
        </authorList>
    </citation>
    <scope>NUCLEOTIDE SEQUENCE</scope>
    <source>
        <strain evidence="2">JCM 3090</strain>
    </source>
</reference>
<reference evidence="2" key="2">
    <citation type="submission" date="2020-09" db="EMBL/GenBank/DDBJ databases">
        <authorList>
            <person name="Sun Q."/>
            <person name="Ohkuma M."/>
        </authorList>
    </citation>
    <scope>NUCLEOTIDE SEQUENCE</scope>
    <source>
        <strain evidence="2">JCM 3090</strain>
    </source>
</reference>
<dbReference type="EMBL" id="BMQB01000002">
    <property type="protein sequence ID" value="GGJ83044.1"/>
    <property type="molecule type" value="Genomic_DNA"/>
</dbReference>
<dbReference type="AlphaFoldDB" id="A0A8J3F912"/>
<proteinExistence type="predicted"/>
<protein>
    <submittedName>
        <fullName evidence="2">Uncharacterized protein</fullName>
    </submittedName>
</protein>
<sequence>MADAGNHAASGFDYVAVTIERAGIATGTGADPGIGTGSGMPAGPTTIADPPAPGGPLAGLALAGWAECGAARLARTHLGLLGAAPGRGEGPLRLLLPDGAVAVEIDWTGPDGVPLDETTAQAALGPMAVHGRARGGPAPLAVDHVTAAAGVLAVQGVLAGAVARLRGRPVAGVRVAVASAALLTVAQYLAAATAEEPEPAPAADGVPPPFVSADGVRFELETLDPEQWRDLWLALGVPAAVVDRGWRAFVLRYATGYAPIPAALHTVLADLPYERVVAATRDAGVAVQPVRTLAQRRRDPDADAPPWRIAPLPGAAAPRRADGGGLAGGPLAGLTVVEAGRRVQGPLAGHLLGLLGATVIRVEPAGGDPLRGMPPMVGGTSARFLALNRGKRVVPVDLRTAAGRDTVRQLARRADVLLHNWAPGKAAELGLDAADLAAVNPALVYAHASGWGDARGRTAPPGTDFTVQAYSGVADRLTPPGAPPAGSLMTLLDVLGGLTCAEGVLAGLVARERTGRGQRVDTSLLAASSLLHRWPCGRPIDPPAGPGGALLAAADGAVALPAGAAPAAGLLAGAAALPAAALAARLRAADIPAVVVCPDPGRLAAGPAAALLERAGCAFVRPPWRFLP</sequence>
<dbReference type="PANTHER" id="PTHR48228">
    <property type="entry name" value="SUCCINYL-COA--D-CITRAMALATE COA-TRANSFERASE"/>
    <property type="match status" value="1"/>
</dbReference>
<dbReference type="InterPro" id="IPR050509">
    <property type="entry name" value="CoA-transferase_III"/>
</dbReference>
<dbReference type="SUPFAM" id="SSF89796">
    <property type="entry name" value="CoA-transferase family III (CaiB/BaiF)"/>
    <property type="match status" value="2"/>
</dbReference>
<dbReference type="InterPro" id="IPR003673">
    <property type="entry name" value="CoA-Trfase_fam_III"/>
</dbReference>
<evidence type="ECO:0000313" key="2">
    <source>
        <dbReference type="EMBL" id="GGJ83044.1"/>
    </source>
</evidence>
<name>A0A8J3F912_9ACTN</name>
<dbReference type="GO" id="GO:0003824">
    <property type="term" value="F:catalytic activity"/>
    <property type="evidence" value="ECO:0007669"/>
    <property type="project" value="InterPro"/>
</dbReference>
<dbReference type="Proteomes" id="UP000649739">
    <property type="component" value="Unassembled WGS sequence"/>
</dbReference>
<evidence type="ECO:0000313" key="3">
    <source>
        <dbReference type="Proteomes" id="UP000649739"/>
    </source>
</evidence>
<dbReference type="Pfam" id="PF02515">
    <property type="entry name" value="CoA_transf_3"/>
    <property type="match status" value="2"/>
</dbReference>
<dbReference type="Gene3D" id="3.40.50.10540">
    <property type="entry name" value="Crotonobetainyl-coa:carnitine coa-transferase, domain 1"/>
    <property type="match status" value="2"/>
</dbReference>
<dbReference type="PANTHER" id="PTHR48228:SF5">
    <property type="entry name" value="ALPHA-METHYLACYL-COA RACEMASE"/>
    <property type="match status" value="1"/>
</dbReference>
<gene>
    <name evidence="2" type="ORF">GCM10010123_10850</name>
</gene>
<accession>A0A8J3F912</accession>